<proteinExistence type="predicted"/>
<dbReference type="AlphaFoldDB" id="A0A943D9J1"/>
<sequence>MSNLPDAAYIRNLRNTGYRDGKDPTYPVCPICEQTCETIYISADNEIVGCDQCMTTRNAWEVTECFGE</sequence>
<evidence type="ECO:0000313" key="2">
    <source>
        <dbReference type="Proteomes" id="UP000759273"/>
    </source>
</evidence>
<dbReference type="EMBL" id="JAGZGG010000003">
    <property type="protein sequence ID" value="MBS5331350.1"/>
    <property type="molecule type" value="Genomic_DNA"/>
</dbReference>
<name>A0A943D9J1_9FIRM</name>
<organism evidence="1 2">
    <name type="scientific">Subdoligranulum variabile</name>
    <dbReference type="NCBI Taxonomy" id="214851"/>
    <lineage>
        <taxon>Bacteria</taxon>
        <taxon>Bacillati</taxon>
        <taxon>Bacillota</taxon>
        <taxon>Clostridia</taxon>
        <taxon>Eubacteriales</taxon>
        <taxon>Oscillospiraceae</taxon>
        <taxon>Subdoligranulum</taxon>
    </lineage>
</organism>
<gene>
    <name evidence="1" type="ORF">KHY36_02325</name>
</gene>
<comment type="caution">
    <text evidence="1">The sequence shown here is derived from an EMBL/GenBank/DDBJ whole genome shotgun (WGS) entry which is preliminary data.</text>
</comment>
<evidence type="ECO:0000313" key="1">
    <source>
        <dbReference type="EMBL" id="MBS5331350.1"/>
    </source>
</evidence>
<protein>
    <submittedName>
        <fullName evidence="1">Uncharacterized protein</fullName>
    </submittedName>
</protein>
<dbReference type="Proteomes" id="UP000759273">
    <property type="component" value="Unassembled WGS sequence"/>
</dbReference>
<reference evidence="1" key="1">
    <citation type="submission" date="2021-02" db="EMBL/GenBank/DDBJ databases">
        <title>Infant gut strain persistence is associated with maternal origin, phylogeny, and functional potential including surface adhesion and iron acquisition.</title>
        <authorList>
            <person name="Lou Y.C."/>
        </authorList>
    </citation>
    <scope>NUCLEOTIDE SEQUENCE</scope>
    <source>
        <strain evidence="1">L3_101_000M1_dasL3_101_000M1_concoct_87</strain>
    </source>
</reference>
<accession>A0A943D9J1</accession>